<feature type="domain" description="EF-hand" evidence="1">
    <location>
        <begin position="18"/>
        <end position="53"/>
    </location>
</feature>
<evidence type="ECO:0000313" key="3">
    <source>
        <dbReference type="Proteomes" id="UP001595826"/>
    </source>
</evidence>
<dbReference type="InterPro" id="IPR002048">
    <property type="entry name" value="EF_hand_dom"/>
</dbReference>
<dbReference type="PROSITE" id="PS00018">
    <property type="entry name" value="EF_HAND_1"/>
    <property type="match status" value="2"/>
</dbReference>
<evidence type="ECO:0000259" key="1">
    <source>
        <dbReference type="PROSITE" id="PS50222"/>
    </source>
</evidence>
<protein>
    <submittedName>
        <fullName evidence="2">EF-hand domain-containing protein</fullName>
    </submittedName>
</protein>
<name>A0ABV8RA29_9FLAO</name>
<dbReference type="PROSITE" id="PS50222">
    <property type="entry name" value="EF_HAND_2"/>
    <property type="match status" value="2"/>
</dbReference>
<organism evidence="2 3">
    <name type="scientific">Polaribacter marinivivus</name>
    <dbReference type="NCBI Taxonomy" id="1524260"/>
    <lineage>
        <taxon>Bacteria</taxon>
        <taxon>Pseudomonadati</taxon>
        <taxon>Bacteroidota</taxon>
        <taxon>Flavobacteriia</taxon>
        <taxon>Flavobacteriales</taxon>
        <taxon>Flavobacteriaceae</taxon>
    </lineage>
</organism>
<accession>A0ABV8RA29</accession>
<dbReference type="Proteomes" id="UP001595826">
    <property type="component" value="Unassembled WGS sequence"/>
</dbReference>
<dbReference type="RefSeq" id="WP_377408608.1">
    <property type="nucleotide sequence ID" value="NZ_JBHSCY010000001.1"/>
</dbReference>
<gene>
    <name evidence="2" type="ORF">ACFOWD_04945</name>
</gene>
<dbReference type="EMBL" id="JBHSCY010000001">
    <property type="protein sequence ID" value="MFC4268244.1"/>
    <property type="molecule type" value="Genomic_DNA"/>
</dbReference>
<dbReference type="InterPro" id="IPR018247">
    <property type="entry name" value="EF_Hand_1_Ca_BS"/>
</dbReference>
<dbReference type="InterPro" id="IPR011992">
    <property type="entry name" value="EF-hand-dom_pair"/>
</dbReference>
<evidence type="ECO:0000313" key="2">
    <source>
        <dbReference type="EMBL" id="MFC4268244.1"/>
    </source>
</evidence>
<dbReference type="Pfam" id="PF13499">
    <property type="entry name" value="EF-hand_7"/>
    <property type="match status" value="1"/>
</dbReference>
<proteinExistence type="predicted"/>
<dbReference type="CDD" id="cd00051">
    <property type="entry name" value="EFh"/>
    <property type="match status" value="1"/>
</dbReference>
<feature type="domain" description="EF-hand" evidence="1">
    <location>
        <begin position="56"/>
        <end position="91"/>
    </location>
</feature>
<comment type="caution">
    <text evidence="2">The sequence shown here is derived from an EMBL/GenBank/DDBJ whole genome shotgun (WGS) entry which is preliminary data.</text>
</comment>
<dbReference type="Gene3D" id="1.10.238.10">
    <property type="entry name" value="EF-hand"/>
    <property type="match status" value="1"/>
</dbReference>
<dbReference type="SUPFAM" id="SSF47473">
    <property type="entry name" value="EF-hand"/>
    <property type="match status" value="1"/>
</dbReference>
<reference evidence="3" key="1">
    <citation type="journal article" date="2019" name="Int. J. Syst. Evol. Microbiol.">
        <title>The Global Catalogue of Microorganisms (GCM) 10K type strain sequencing project: providing services to taxonomists for standard genome sequencing and annotation.</title>
        <authorList>
            <consortium name="The Broad Institute Genomics Platform"/>
            <consortium name="The Broad Institute Genome Sequencing Center for Infectious Disease"/>
            <person name="Wu L."/>
            <person name="Ma J."/>
        </authorList>
    </citation>
    <scope>NUCLEOTIDE SEQUENCE [LARGE SCALE GENOMIC DNA]</scope>
    <source>
        <strain evidence="3">CECT 8655</strain>
    </source>
</reference>
<sequence>MAWSKEKILINIENLMRSKFTNPKEAFEYFDTDNDGQLTKADLKQLLKEAKVSSLIRGLVAEFMLNEFDKSKSGTVNWEEFKTVAHTYVKE</sequence>
<dbReference type="SMART" id="SM00054">
    <property type="entry name" value="EFh"/>
    <property type="match status" value="2"/>
</dbReference>
<keyword evidence="3" id="KW-1185">Reference proteome</keyword>